<evidence type="ECO:0000256" key="6">
    <source>
        <dbReference type="HAMAP-Rule" id="MF_00337"/>
    </source>
</evidence>
<feature type="coiled-coil region" evidence="7">
    <location>
        <begin position="21"/>
        <end position="48"/>
    </location>
</feature>
<keyword evidence="5 6" id="KW-0269">Exonuclease</keyword>
<comment type="caution">
    <text evidence="8">The sequence shown here is derived from an EMBL/GenBank/DDBJ whole genome shotgun (WGS) entry which is preliminary data.</text>
</comment>
<dbReference type="GO" id="GO:0009318">
    <property type="term" value="C:exodeoxyribonuclease VII complex"/>
    <property type="evidence" value="ECO:0007669"/>
    <property type="project" value="UniProtKB-UniRule"/>
</dbReference>
<keyword evidence="2 6" id="KW-0963">Cytoplasm</keyword>
<comment type="subcellular location">
    <subcellularLocation>
        <location evidence="6">Cytoplasm</location>
    </subcellularLocation>
</comment>
<proteinExistence type="inferred from homology"/>
<evidence type="ECO:0000256" key="3">
    <source>
        <dbReference type="ARBA" id="ARBA00022722"/>
    </source>
</evidence>
<comment type="subunit">
    <text evidence="6">Heterooligomer composed of large and small subunits.</text>
</comment>
<dbReference type="NCBIfam" id="TIGR01280">
    <property type="entry name" value="xseB"/>
    <property type="match status" value="1"/>
</dbReference>
<comment type="catalytic activity">
    <reaction evidence="6">
        <text>Exonucleolytic cleavage in either 5'- to 3'- or 3'- to 5'-direction to yield nucleoside 5'-phosphates.</text>
        <dbReference type="EC" id="3.1.11.6"/>
    </reaction>
</comment>
<keyword evidence="7" id="KW-0175">Coiled coil</keyword>
<dbReference type="EC" id="3.1.11.6" evidence="6"/>
<organism evidence="8 9">
    <name type="scientific">Sphingobacterium hungaricum</name>
    <dbReference type="NCBI Taxonomy" id="2082723"/>
    <lineage>
        <taxon>Bacteria</taxon>
        <taxon>Pseudomonadati</taxon>
        <taxon>Bacteroidota</taxon>
        <taxon>Sphingobacteriia</taxon>
        <taxon>Sphingobacteriales</taxon>
        <taxon>Sphingobacteriaceae</taxon>
        <taxon>Sphingobacterium</taxon>
    </lineage>
</organism>
<dbReference type="Gene3D" id="1.10.287.1040">
    <property type="entry name" value="Exonuclease VII, small subunit"/>
    <property type="match status" value="1"/>
</dbReference>
<dbReference type="RefSeq" id="WP_196935666.1">
    <property type="nucleotide sequence ID" value="NZ_MU158698.1"/>
</dbReference>
<evidence type="ECO:0000256" key="4">
    <source>
        <dbReference type="ARBA" id="ARBA00022801"/>
    </source>
</evidence>
<evidence type="ECO:0000256" key="5">
    <source>
        <dbReference type="ARBA" id="ARBA00022839"/>
    </source>
</evidence>
<dbReference type="Pfam" id="PF02609">
    <property type="entry name" value="Exonuc_VII_S"/>
    <property type="match status" value="1"/>
</dbReference>
<dbReference type="GO" id="GO:0005737">
    <property type="term" value="C:cytoplasm"/>
    <property type="evidence" value="ECO:0007669"/>
    <property type="project" value="UniProtKB-SubCell"/>
</dbReference>
<dbReference type="Proteomes" id="UP000616201">
    <property type="component" value="Unassembled WGS sequence"/>
</dbReference>
<evidence type="ECO:0000313" key="9">
    <source>
        <dbReference type="Proteomes" id="UP000616201"/>
    </source>
</evidence>
<name>A0A928YPM6_9SPHI</name>
<dbReference type="InterPro" id="IPR003761">
    <property type="entry name" value="Exonuc_VII_S"/>
</dbReference>
<keyword evidence="4 6" id="KW-0378">Hydrolase</keyword>
<dbReference type="SUPFAM" id="SSF116842">
    <property type="entry name" value="XseB-like"/>
    <property type="match status" value="1"/>
</dbReference>
<evidence type="ECO:0000256" key="1">
    <source>
        <dbReference type="ARBA" id="ARBA00009998"/>
    </source>
</evidence>
<gene>
    <name evidence="6 8" type="primary">xseB</name>
    <name evidence="8" type="ORF">C4F49_05200</name>
</gene>
<dbReference type="GO" id="GO:0006308">
    <property type="term" value="P:DNA catabolic process"/>
    <property type="evidence" value="ECO:0007669"/>
    <property type="project" value="UniProtKB-UniRule"/>
</dbReference>
<sequence length="80" mass="8939">MENTFTYEDAFNELQTIVSSIESGEINVDELSDKIKRASELISLCKAKLTASEEEVDKLLIKLEKEDTILNAEEGGAEEE</sequence>
<keyword evidence="3 6" id="KW-0540">Nuclease</keyword>
<dbReference type="GO" id="GO:0008855">
    <property type="term" value="F:exodeoxyribonuclease VII activity"/>
    <property type="evidence" value="ECO:0007669"/>
    <property type="project" value="UniProtKB-UniRule"/>
</dbReference>
<comment type="similarity">
    <text evidence="1 6">Belongs to the XseB family.</text>
</comment>
<dbReference type="InterPro" id="IPR037004">
    <property type="entry name" value="Exonuc_VII_ssu_sf"/>
</dbReference>
<keyword evidence="9" id="KW-1185">Reference proteome</keyword>
<reference evidence="8" key="1">
    <citation type="submission" date="2018-02" db="EMBL/GenBank/DDBJ databases">
        <authorList>
            <person name="Vasarhelyi B.M."/>
            <person name="Deshmukh S."/>
            <person name="Balint B."/>
            <person name="Kukolya J."/>
        </authorList>
    </citation>
    <scope>NUCLEOTIDE SEQUENCE</scope>
    <source>
        <strain evidence="8">KB22</strain>
    </source>
</reference>
<accession>A0A928YPM6</accession>
<dbReference type="AlphaFoldDB" id="A0A928YPM6"/>
<dbReference type="HAMAP" id="MF_00337">
    <property type="entry name" value="Exonuc_7_S"/>
    <property type="match status" value="1"/>
</dbReference>
<comment type="function">
    <text evidence="6">Bidirectionally degrades single-stranded DNA into large acid-insoluble oligonucleotides, which are then degraded further into small acid-soluble oligonucleotides.</text>
</comment>
<evidence type="ECO:0000313" key="8">
    <source>
        <dbReference type="EMBL" id="MBE8713069.1"/>
    </source>
</evidence>
<protein>
    <recommendedName>
        <fullName evidence="6">Exodeoxyribonuclease 7 small subunit</fullName>
        <ecNumber evidence="6">3.1.11.6</ecNumber>
    </recommendedName>
    <alternativeName>
        <fullName evidence="6">Exodeoxyribonuclease VII small subunit</fullName>
        <shortName evidence="6">Exonuclease VII small subunit</shortName>
    </alternativeName>
</protein>
<evidence type="ECO:0000256" key="7">
    <source>
        <dbReference type="SAM" id="Coils"/>
    </source>
</evidence>
<dbReference type="EMBL" id="PRDK01000003">
    <property type="protein sequence ID" value="MBE8713069.1"/>
    <property type="molecule type" value="Genomic_DNA"/>
</dbReference>
<evidence type="ECO:0000256" key="2">
    <source>
        <dbReference type="ARBA" id="ARBA00022490"/>
    </source>
</evidence>